<dbReference type="InterPro" id="IPR036397">
    <property type="entry name" value="RNaseH_sf"/>
</dbReference>
<evidence type="ECO:0000313" key="3">
    <source>
        <dbReference type="EMBL" id="ALP53226.1"/>
    </source>
</evidence>
<dbReference type="InterPro" id="IPR001584">
    <property type="entry name" value="Integrase_cat-core"/>
</dbReference>
<dbReference type="Gene3D" id="3.30.420.10">
    <property type="entry name" value="Ribonuclease H-like superfamily/Ribonuclease H"/>
    <property type="match status" value="1"/>
</dbReference>
<sequence>MKYAFIRDHACRWPVLHLCRLLGVQRSAYYDWRDRPGQVIPAEELALRRRMKALFKASRDSLGSRTMARKLREEGFEIGRDRTRRLMKALSLEVRAKRKYKATTDSKHQLPVAENVLNRQFNPTRPNQAWGADITYLWTQEGWVYLAVVIDLYSRRVVGWAMDRRMKKALVIRALLMAINLRNPPPGLIHHSDRGSQYASRAYQKLLAQHGMVCSMSRKGNCWDNAPVERFFSSLKREWTGDRLYRTRKEAIADVREYVAVYYNAQRLHSTLGYKTPMDYEKDLNKVSGNT</sequence>
<dbReference type="InterPro" id="IPR050900">
    <property type="entry name" value="Transposase_IS3/IS150/IS904"/>
</dbReference>
<dbReference type="EMBL" id="CP013099">
    <property type="protein sequence ID" value="ALP51917.1"/>
    <property type="molecule type" value="Genomic_DNA"/>
</dbReference>
<evidence type="ECO:0000313" key="4">
    <source>
        <dbReference type="Proteomes" id="UP000055136"/>
    </source>
</evidence>
<dbReference type="Pfam" id="PF00665">
    <property type="entry name" value="rve"/>
    <property type="match status" value="1"/>
</dbReference>
<dbReference type="SUPFAM" id="SSF53098">
    <property type="entry name" value="Ribonuclease H-like"/>
    <property type="match status" value="1"/>
</dbReference>
<organism evidence="2 4">
    <name type="scientific">Candidatus Tenderia electrophaga</name>
    <dbReference type="NCBI Taxonomy" id="1748243"/>
    <lineage>
        <taxon>Bacteria</taxon>
        <taxon>Pseudomonadati</taxon>
        <taxon>Pseudomonadota</taxon>
        <taxon>Gammaproteobacteria</taxon>
        <taxon>Candidatus Tenderiales</taxon>
        <taxon>Candidatus Tenderiaceae</taxon>
        <taxon>Candidatus Tenderia</taxon>
    </lineage>
</organism>
<dbReference type="PANTHER" id="PTHR46889">
    <property type="entry name" value="TRANSPOSASE INSF FOR INSERTION SEQUENCE IS3B-RELATED"/>
    <property type="match status" value="1"/>
</dbReference>
<dbReference type="Pfam" id="PF13276">
    <property type="entry name" value="HTH_21"/>
    <property type="match status" value="1"/>
</dbReference>
<dbReference type="KEGG" id="tee:Tel_08695"/>
<dbReference type="EMBL" id="CP013099">
    <property type="protein sequence ID" value="ALP53226.1"/>
    <property type="molecule type" value="Genomic_DNA"/>
</dbReference>
<dbReference type="AlphaFoldDB" id="A0A0S2T9T3"/>
<gene>
    <name evidence="2" type="ORF">Tel_01510</name>
    <name evidence="3" type="ORF">Tel_08695</name>
</gene>
<dbReference type="InterPro" id="IPR025948">
    <property type="entry name" value="HTH-like_dom"/>
</dbReference>
<dbReference type="InterPro" id="IPR012337">
    <property type="entry name" value="RNaseH-like_sf"/>
</dbReference>
<accession>A0A0S2T9T3</accession>
<name>A0A0S2T9T3_9GAMM</name>
<evidence type="ECO:0000313" key="2">
    <source>
        <dbReference type="EMBL" id="ALP51917.1"/>
    </source>
</evidence>
<evidence type="ECO:0000259" key="1">
    <source>
        <dbReference type="PROSITE" id="PS50994"/>
    </source>
</evidence>
<proteinExistence type="predicted"/>
<dbReference type="Proteomes" id="UP000055136">
    <property type="component" value="Chromosome"/>
</dbReference>
<dbReference type="KEGG" id="tee:Tel_01510"/>
<dbReference type="NCBIfam" id="NF033516">
    <property type="entry name" value="transpos_IS3"/>
    <property type="match status" value="1"/>
</dbReference>
<dbReference type="GO" id="GO:0003676">
    <property type="term" value="F:nucleic acid binding"/>
    <property type="evidence" value="ECO:0007669"/>
    <property type="project" value="InterPro"/>
</dbReference>
<protein>
    <submittedName>
        <fullName evidence="2">Transposase</fullName>
    </submittedName>
</protein>
<dbReference type="STRING" id="1748243.Tel_01510"/>
<feature type="domain" description="Integrase catalytic" evidence="1">
    <location>
        <begin position="122"/>
        <end position="285"/>
    </location>
</feature>
<dbReference type="PROSITE" id="PS50994">
    <property type="entry name" value="INTEGRASE"/>
    <property type="match status" value="1"/>
</dbReference>
<dbReference type="GO" id="GO:0015074">
    <property type="term" value="P:DNA integration"/>
    <property type="evidence" value="ECO:0007669"/>
    <property type="project" value="InterPro"/>
</dbReference>
<dbReference type="InterPro" id="IPR048020">
    <property type="entry name" value="Transpos_IS3"/>
</dbReference>
<dbReference type="Pfam" id="PF13333">
    <property type="entry name" value="rve_2"/>
    <property type="match status" value="1"/>
</dbReference>
<dbReference type="PANTHER" id="PTHR46889:SF4">
    <property type="entry name" value="TRANSPOSASE INSO FOR INSERTION SEQUENCE ELEMENT IS911B-RELATED"/>
    <property type="match status" value="1"/>
</dbReference>
<keyword evidence="4" id="KW-1185">Reference proteome</keyword>
<reference evidence="2 4" key="1">
    <citation type="submission" date="2015-10" db="EMBL/GenBank/DDBJ databases">
        <title>Description of Candidatus Tenderia electrophaga gen. nov, sp. nov., an Uncultivated Electroautotroph from a Biocathode Enrichment.</title>
        <authorList>
            <person name="Eddie B.J."/>
            <person name="Malanoski A.P."/>
            <person name="Wang Z."/>
            <person name="Hall R.J."/>
            <person name="Oh S.D."/>
            <person name="Heiner C."/>
            <person name="Lin B."/>
            <person name="Strycharz-Glaven S.M."/>
        </authorList>
    </citation>
    <scope>NUCLEOTIDE SEQUENCE [LARGE SCALE GENOMIC DNA]</scope>
    <source>
        <strain evidence="2">NRL1</strain>
    </source>
</reference>